<dbReference type="Proteomes" id="UP000249390">
    <property type="component" value="Unassembled WGS sequence"/>
</dbReference>
<organism evidence="1 2">
    <name type="scientific">Cuscuta australis</name>
    <dbReference type="NCBI Taxonomy" id="267555"/>
    <lineage>
        <taxon>Eukaryota</taxon>
        <taxon>Viridiplantae</taxon>
        <taxon>Streptophyta</taxon>
        <taxon>Embryophyta</taxon>
        <taxon>Tracheophyta</taxon>
        <taxon>Spermatophyta</taxon>
        <taxon>Magnoliopsida</taxon>
        <taxon>eudicotyledons</taxon>
        <taxon>Gunneridae</taxon>
        <taxon>Pentapetalae</taxon>
        <taxon>asterids</taxon>
        <taxon>lamiids</taxon>
        <taxon>Solanales</taxon>
        <taxon>Convolvulaceae</taxon>
        <taxon>Cuscuteae</taxon>
        <taxon>Cuscuta</taxon>
        <taxon>Cuscuta subgen. Grammica</taxon>
        <taxon>Cuscuta sect. Cleistogrammica</taxon>
    </lineage>
</organism>
<dbReference type="EMBL" id="NQVE01000188">
    <property type="protein sequence ID" value="RAL41219.1"/>
    <property type="molecule type" value="Genomic_DNA"/>
</dbReference>
<sequence length="107" mass="11469">MDFRLGKTLGSEIRGFFKLASISAIDGSSVVGWTVGGAWWGCATLEVAEVAEIEENPPETDGPSRGGDLMILVTKSAETSRVGVACSFSRSRMGCFHILSRQLRMKG</sequence>
<comment type="caution">
    <text evidence="1">The sequence shown here is derived from an EMBL/GenBank/DDBJ whole genome shotgun (WGS) entry which is preliminary data.</text>
</comment>
<accession>A0A328DA74</accession>
<evidence type="ECO:0000313" key="1">
    <source>
        <dbReference type="EMBL" id="RAL41219.1"/>
    </source>
</evidence>
<reference evidence="1 2" key="1">
    <citation type="submission" date="2018-06" db="EMBL/GenBank/DDBJ databases">
        <title>The Genome of Cuscuta australis (Dodder) Provides Insight into the Evolution of Plant Parasitism.</title>
        <authorList>
            <person name="Liu H."/>
        </authorList>
    </citation>
    <scope>NUCLEOTIDE SEQUENCE [LARGE SCALE GENOMIC DNA]</scope>
    <source>
        <strain evidence="2">cv. Yunnan</strain>
        <tissue evidence="1">Vines</tissue>
    </source>
</reference>
<proteinExistence type="predicted"/>
<gene>
    <name evidence="1" type="ORF">DM860_010013</name>
</gene>
<keyword evidence="2" id="KW-1185">Reference proteome</keyword>
<protein>
    <submittedName>
        <fullName evidence="1">Uncharacterized protein</fullName>
    </submittedName>
</protein>
<evidence type="ECO:0000313" key="2">
    <source>
        <dbReference type="Proteomes" id="UP000249390"/>
    </source>
</evidence>
<name>A0A328DA74_9ASTE</name>
<dbReference type="AlphaFoldDB" id="A0A328DA74"/>